<protein>
    <submittedName>
        <fullName evidence="1">MAT112</fullName>
    </submittedName>
</protein>
<name>A0A1D9CT31_9PEZI</name>
<organism evidence="1">
    <name type="scientific">Huntiella omanensis</name>
    <dbReference type="NCBI Taxonomy" id="1580864"/>
    <lineage>
        <taxon>Eukaryota</taxon>
        <taxon>Fungi</taxon>
        <taxon>Dikarya</taxon>
        <taxon>Ascomycota</taxon>
        <taxon>Pezizomycotina</taxon>
        <taxon>Sordariomycetes</taxon>
        <taxon>Hypocreomycetidae</taxon>
        <taxon>Microascales</taxon>
        <taxon>Ceratocystidaceae</taxon>
        <taxon>Huntiella</taxon>
    </lineage>
</organism>
<accession>A0A1D9CT31</accession>
<dbReference type="EMBL" id="KU950305">
    <property type="protein sequence ID" value="AOY41713.1"/>
    <property type="molecule type" value="Genomic_DNA"/>
</dbReference>
<reference evidence="1" key="1">
    <citation type="journal article" date="2015" name="Fungal Genet. Biol.">
        <title>Unisexual reproduction in Huntiella moniliformis.</title>
        <authorList>
            <person name="Wilson A.M."/>
            <person name="Godlonton T."/>
            <person name="van der Nest M.A."/>
            <person name="Wilken P.M."/>
            <person name="Wingfield M.J."/>
            <person name="Wingfield B.D."/>
        </authorList>
    </citation>
    <scope>NUCLEOTIDE SEQUENCE</scope>
</reference>
<proteinExistence type="predicted"/>
<sequence>MSSELTKIPASHLEQEIPLSLDFSNILDLQHEIYLYYLWRKRQPRQKQNDMGKSWANMEPVDCIKRTIVHILEHSDQVPVTAVRALSHYLQLPIPNLIQRLMKAWHIAAAPCIVDLDLTTGVALQGYRAIAYTTCLWKMRLEKTDPEGQGALIANSCTTVIVAALMIVTWMWRTKTTADCIAGMKDEPDGDPGIEVFVRFAWDQILPPPRGVEGLPGRDLGLRPAKSVKFDEKLHLELGLREIANTISWIPMPYLHPAYQVYGSGWQKLLRNRGHSFFYEGDLRLEEYKDRPLTFAVPVQTLEALDEMRLVYQQRKHELIENDGDVPEPLPFEEVAKLSGHDYPNLNGGPGGVRIKKQLLPLAITQPSGIGQACRYPLTDLTGNLSLNMIETILAHDMNGSHESANAPDVLVPQMLNRQPDSLMVFKVEKMK</sequence>
<reference evidence="1" key="2">
    <citation type="submission" date="2016-03" db="EMBL/GenBank/DDBJ databases">
        <authorList>
            <person name="Ploux O."/>
        </authorList>
    </citation>
    <scope>NUCLEOTIDE SEQUENCE</scope>
</reference>
<dbReference type="AlphaFoldDB" id="A0A1D9CT31"/>
<evidence type="ECO:0000313" key="1">
    <source>
        <dbReference type="EMBL" id="AOY41713.1"/>
    </source>
</evidence>